<feature type="domain" description="Carboxylesterase type B" evidence="4">
    <location>
        <begin position="26"/>
        <end position="251"/>
    </location>
</feature>
<dbReference type="Pfam" id="PF00135">
    <property type="entry name" value="COesterase"/>
    <property type="match status" value="2"/>
</dbReference>
<name>A0A8H4ZZU7_FUSOX</name>
<evidence type="ECO:0000259" key="4">
    <source>
        <dbReference type="Pfam" id="PF00135"/>
    </source>
</evidence>
<comment type="caution">
    <text evidence="5">The sequence shown here is derived from an EMBL/GenBank/DDBJ whole genome shotgun (WGS) entry which is preliminary data.</text>
</comment>
<organism evidence="5 6">
    <name type="scientific">Fusarium oxysporum</name>
    <name type="common">Fusarium vascular wilt</name>
    <dbReference type="NCBI Taxonomy" id="5507"/>
    <lineage>
        <taxon>Eukaryota</taxon>
        <taxon>Fungi</taxon>
        <taxon>Dikarya</taxon>
        <taxon>Ascomycota</taxon>
        <taxon>Pezizomycotina</taxon>
        <taxon>Sordariomycetes</taxon>
        <taxon>Hypocreomycetidae</taxon>
        <taxon>Hypocreales</taxon>
        <taxon>Nectriaceae</taxon>
        <taxon>Fusarium</taxon>
        <taxon>Fusarium oxysporum species complex</taxon>
    </lineage>
</organism>
<dbReference type="InterPro" id="IPR002018">
    <property type="entry name" value="CarbesteraseB"/>
</dbReference>
<evidence type="ECO:0000256" key="1">
    <source>
        <dbReference type="ARBA" id="ARBA00005964"/>
    </source>
</evidence>
<evidence type="ECO:0000313" key="5">
    <source>
        <dbReference type="EMBL" id="KAF5255764.1"/>
    </source>
</evidence>
<accession>A0A8H4ZZU7</accession>
<evidence type="ECO:0000256" key="3">
    <source>
        <dbReference type="RuleBase" id="RU361235"/>
    </source>
</evidence>
<keyword evidence="3" id="KW-0732">Signal</keyword>
<protein>
    <recommendedName>
        <fullName evidence="3">Carboxylic ester hydrolase</fullName>
        <ecNumber evidence="3">3.1.1.-</ecNumber>
    </recommendedName>
</protein>
<feature type="signal peptide" evidence="3">
    <location>
        <begin position="1"/>
        <end position="18"/>
    </location>
</feature>
<proteinExistence type="inferred from homology"/>
<keyword evidence="2 3" id="KW-0378">Hydrolase</keyword>
<dbReference type="Proteomes" id="UP000558688">
    <property type="component" value="Unassembled WGS sequence"/>
</dbReference>
<dbReference type="EMBL" id="JAAFOW010002991">
    <property type="protein sequence ID" value="KAF5255764.1"/>
    <property type="molecule type" value="Genomic_DNA"/>
</dbReference>
<dbReference type="InterPro" id="IPR050654">
    <property type="entry name" value="AChE-related_enzymes"/>
</dbReference>
<dbReference type="GO" id="GO:0052689">
    <property type="term" value="F:carboxylic ester hydrolase activity"/>
    <property type="evidence" value="ECO:0007669"/>
    <property type="project" value="TreeGrafter"/>
</dbReference>
<evidence type="ECO:0000256" key="2">
    <source>
        <dbReference type="ARBA" id="ARBA00022801"/>
    </source>
</evidence>
<dbReference type="PROSITE" id="PS00122">
    <property type="entry name" value="CARBOXYLESTERASE_B_1"/>
    <property type="match status" value="1"/>
</dbReference>
<sequence>MKHSILGILLALITGAVSKPPLLKKPPTVQVKNGTYIGTHSNSYNQDFFLGIPYAQPPVKNLRFNTAQSLNTTWSGKKSANSYPTACIGYGTDNGVYKNTSKDFLYLNIVRPSERRRKLPVLVWIHGGGLVEGSAIDQRYNLSFIVHQSEAIGKPIIGISLNYRLGALGFLNSDEVARTVNTNLGFKDQRLALHWVQENIPAFGGDPEQVTIWGESAGAFSVGAHLTAFGGRDDRLFRGAIMDSGNPASPNLWAVFTPSEDGDFIQGSGSELLSMGKFVHVPIMIGTNTDEGTYFASKDPTPKNISSDAEFIPYLQDNQHLPTPFIQEVLRAYADVPSEGIPGVPTLPASYRPGYPYGSQWRRLAAYCGDSVIIANKRWTSQIWSSAGLDVYSYRFNIVPASIPGVFGASHVQEIPFAFYNHNGIGYNEENMSPWNGTEEPFEDKGADYAEAARLMSSFWIQRY</sequence>
<dbReference type="AlphaFoldDB" id="A0A8H4ZZU7"/>
<reference evidence="5" key="1">
    <citation type="submission" date="2020-02" db="EMBL/GenBank/DDBJ databases">
        <title>Identification and distribution of gene clusters putatively required for synthesis of sphingolipid metabolism inhibitors in phylogenetically diverse species of the filamentous fungus Fusarium.</title>
        <authorList>
            <person name="Kim H.-S."/>
            <person name="Busman M."/>
            <person name="Brown D.W."/>
            <person name="Divon H."/>
            <person name="Uhlig S."/>
            <person name="Proctor R.H."/>
        </authorList>
    </citation>
    <scope>NUCLEOTIDE SEQUENCE [LARGE SCALE GENOMIC DNA]</scope>
    <source>
        <strain evidence="5">NRRL 39464</strain>
    </source>
</reference>
<feature type="chain" id="PRO_5034948042" description="Carboxylic ester hydrolase" evidence="3">
    <location>
        <begin position="19"/>
        <end position="464"/>
    </location>
</feature>
<dbReference type="InterPro" id="IPR019826">
    <property type="entry name" value="Carboxylesterase_B_AS"/>
</dbReference>
<dbReference type="PANTHER" id="PTHR43918">
    <property type="entry name" value="ACETYLCHOLINESTERASE"/>
    <property type="match status" value="1"/>
</dbReference>
<dbReference type="SUPFAM" id="SSF53474">
    <property type="entry name" value="alpha/beta-Hydrolases"/>
    <property type="match status" value="1"/>
</dbReference>
<dbReference type="InterPro" id="IPR029058">
    <property type="entry name" value="AB_hydrolase_fold"/>
</dbReference>
<feature type="domain" description="Carboxylesterase type B" evidence="4">
    <location>
        <begin position="255"/>
        <end position="424"/>
    </location>
</feature>
<dbReference type="PANTHER" id="PTHR43918:SF4">
    <property type="entry name" value="CARBOXYLIC ESTER HYDROLASE"/>
    <property type="match status" value="1"/>
</dbReference>
<evidence type="ECO:0000313" key="6">
    <source>
        <dbReference type="Proteomes" id="UP000558688"/>
    </source>
</evidence>
<gene>
    <name evidence="5" type="ORF">FOXYS1_13801</name>
</gene>
<comment type="similarity">
    <text evidence="1 3">Belongs to the type-B carboxylesterase/lipase family.</text>
</comment>
<dbReference type="EC" id="3.1.1.-" evidence="3"/>
<dbReference type="Gene3D" id="3.40.50.1820">
    <property type="entry name" value="alpha/beta hydrolase"/>
    <property type="match status" value="2"/>
</dbReference>